<dbReference type="Proteomes" id="UP001642487">
    <property type="component" value="Chromosome 4"/>
</dbReference>
<reference evidence="1 2" key="1">
    <citation type="submission" date="2024-03" db="EMBL/GenBank/DDBJ databases">
        <authorList>
            <person name="Gkanogiannis A."/>
            <person name="Becerra Lopez-Lavalle L."/>
        </authorList>
    </citation>
    <scope>NUCLEOTIDE SEQUENCE [LARGE SCALE GENOMIC DNA]</scope>
</reference>
<proteinExistence type="predicted"/>
<protein>
    <submittedName>
        <fullName evidence="1">Uncharacterized protein</fullName>
    </submittedName>
</protein>
<name>A0ABP0YHI0_9ROSI</name>
<gene>
    <name evidence="1" type="ORF">CITCOLO1_LOCUS11412</name>
</gene>
<evidence type="ECO:0000313" key="1">
    <source>
        <dbReference type="EMBL" id="CAK9319407.1"/>
    </source>
</evidence>
<dbReference type="EMBL" id="OZ021738">
    <property type="protein sequence ID" value="CAK9319407.1"/>
    <property type="molecule type" value="Genomic_DNA"/>
</dbReference>
<accession>A0ABP0YHI0</accession>
<evidence type="ECO:0000313" key="2">
    <source>
        <dbReference type="Proteomes" id="UP001642487"/>
    </source>
</evidence>
<feature type="non-terminal residue" evidence="1">
    <location>
        <position position="1"/>
    </location>
</feature>
<sequence>MSQRRSFCSNKNTQLKREIVTFRHDPDEEVDTTWECMKKFIRKCLHHGLPTCLLIKHFYVGLNQASKCLVNASSNESSLKGIANEANEILEASTCLITISGDKMTQSPEKVLLQYKNDENFARNSTLKALALWSQAPIAAVNQIATPSCVYCNNNHAFNNWLFNPDFEIKIKKFVVREHRSAIVGKSDMHVTTLRKTLQKQGHRDEELSAALYKYHSPFRMRSSNFITTSVPLLDLQLSPFGSIFIVLKIKLLFSHPSLCPTK</sequence>
<organism evidence="1 2">
    <name type="scientific">Citrullus colocynthis</name>
    <name type="common">colocynth</name>
    <dbReference type="NCBI Taxonomy" id="252529"/>
    <lineage>
        <taxon>Eukaryota</taxon>
        <taxon>Viridiplantae</taxon>
        <taxon>Streptophyta</taxon>
        <taxon>Embryophyta</taxon>
        <taxon>Tracheophyta</taxon>
        <taxon>Spermatophyta</taxon>
        <taxon>Magnoliopsida</taxon>
        <taxon>eudicotyledons</taxon>
        <taxon>Gunneridae</taxon>
        <taxon>Pentapetalae</taxon>
        <taxon>rosids</taxon>
        <taxon>fabids</taxon>
        <taxon>Cucurbitales</taxon>
        <taxon>Cucurbitaceae</taxon>
        <taxon>Benincaseae</taxon>
        <taxon>Citrullus</taxon>
    </lineage>
</organism>
<keyword evidence="2" id="KW-1185">Reference proteome</keyword>